<evidence type="ECO:0000256" key="1">
    <source>
        <dbReference type="ARBA" id="ARBA00022636"/>
    </source>
</evidence>
<evidence type="ECO:0000313" key="8">
    <source>
        <dbReference type="Proteomes" id="UP000599523"/>
    </source>
</evidence>
<feature type="domain" description="Type III secretion system flagellar brake protein YcgR PilZN" evidence="6">
    <location>
        <begin position="22"/>
        <end position="128"/>
    </location>
</feature>
<dbReference type="EMBL" id="WTVM01000106">
    <property type="protein sequence ID" value="NMG04265.1"/>
    <property type="molecule type" value="Genomic_DNA"/>
</dbReference>
<feature type="domain" description="PilZ" evidence="5">
    <location>
        <begin position="130"/>
        <end position="244"/>
    </location>
</feature>
<protein>
    <recommendedName>
        <fullName evidence="4">Flagellar brake protein YcgR</fullName>
    </recommendedName>
    <alternativeName>
        <fullName evidence="4">Cyclic di-GMP binding protein YcgR</fullName>
    </alternativeName>
</protein>
<comment type="function">
    <text evidence="4">Acts as a flagellar brake, regulating swimming and swarming in a bis-(3'-5') cyclic diguanylic acid (c-di-GMP)-dependent manner. Binds 1 c-di-GMP dimer per subunit. Increasing levels of c-di-GMP lead to decreased motility.</text>
</comment>
<comment type="subunit">
    <text evidence="4">Monomer. Interacts with the flagellar basal bodies.</text>
</comment>
<keyword evidence="2 4" id="KW-0547">Nucleotide-binding</keyword>
<sequence length="257" mass="28893">MTETTPTTARDELLDPDALPSFQIRNKKEIRHLLRSIADKRFMLTAHIDGGPLTFVTAVLDLTVDGESVILDTSRDEKIMERVERAEKLVCTGRLDGVRVQFSADSPEGFPHDGFEALRCDLPEMMLRLQRRETFRLPVPMSSPVGCKLLLQDEEGQPTPIQVRVLDLSAEGIGLLLEEGCTLEPGQVINSELTIPDLGAIQVGLRMRNLFKQDNRGGSTSLRAGFQLIEPAPRLVSAIQRYIFKVERERRMLETDR</sequence>
<comment type="caution">
    <text evidence="7">The sequence shown here is derived from an EMBL/GenBank/DDBJ whole genome shotgun (WGS) entry which is preliminary data.</text>
</comment>
<dbReference type="GO" id="GO:0071945">
    <property type="term" value="P:regulation of bacterial-type flagellum-dependent cell motility by regulation of motor speed"/>
    <property type="evidence" value="ECO:0007669"/>
    <property type="project" value="UniProtKB-UniRule"/>
</dbReference>
<dbReference type="Pfam" id="PF07238">
    <property type="entry name" value="PilZ"/>
    <property type="match status" value="1"/>
</dbReference>
<keyword evidence="8" id="KW-1185">Reference proteome</keyword>
<dbReference type="AlphaFoldDB" id="A0A972F9F4"/>
<dbReference type="InterPro" id="IPR023787">
    <property type="entry name" value="T3SS_YcgR"/>
</dbReference>
<dbReference type="HAMAP" id="MF_01457">
    <property type="entry name" value="YcgR"/>
    <property type="match status" value="1"/>
</dbReference>
<proteinExistence type="inferred from homology"/>
<dbReference type="Gene3D" id="2.40.10.220">
    <property type="entry name" value="predicted glycosyltransferase like domains"/>
    <property type="match status" value="1"/>
</dbReference>
<dbReference type="GO" id="GO:0071973">
    <property type="term" value="P:bacterial-type flagellum-dependent cell motility"/>
    <property type="evidence" value="ECO:0007669"/>
    <property type="project" value="UniProtKB-UniRule"/>
</dbReference>
<evidence type="ECO:0000259" key="5">
    <source>
        <dbReference type="Pfam" id="PF07238"/>
    </source>
</evidence>
<evidence type="ECO:0000313" key="7">
    <source>
        <dbReference type="EMBL" id="NMG04265.1"/>
    </source>
</evidence>
<gene>
    <name evidence="4" type="primary">ycgR</name>
    <name evidence="7" type="ORF">GPA21_15010</name>
</gene>
<organism evidence="7 8">
    <name type="scientific">Azoarcus taiwanensis</name>
    <dbReference type="NCBI Taxonomy" id="666964"/>
    <lineage>
        <taxon>Bacteria</taxon>
        <taxon>Pseudomonadati</taxon>
        <taxon>Pseudomonadota</taxon>
        <taxon>Betaproteobacteria</taxon>
        <taxon>Rhodocyclales</taxon>
        <taxon>Zoogloeaceae</taxon>
        <taxon>Azoarcus</taxon>
    </lineage>
</organism>
<dbReference type="InterPro" id="IPR012349">
    <property type="entry name" value="Split_barrel_FMN-bd"/>
</dbReference>
<dbReference type="Pfam" id="PF07317">
    <property type="entry name" value="PilZN"/>
    <property type="match status" value="1"/>
</dbReference>
<evidence type="ECO:0000256" key="4">
    <source>
        <dbReference type="HAMAP-Rule" id="MF_01457"/>
    </source>
</evidence>
<evidence type="ECO:0000259" key="6">
    <source>
        <dbReference type="Pfam" id="PF07317"/>
    </source>
</evidence>
<keyword evidence="3 4" id="KW-0975">Bacterial flagellum</keyword>
<evidence type="ECO:0000256" key="2">
    <source>
        <dbReference type="ARBA" id="ARBA00022741"/>
    </source>
</evidence>
<dbReference type="Gene3D" id="2.30.110.10">
    <property type="entry name" value="Electron Transport, Fmn-binding Protein, Chain A"/>
    <property type="match status" value="1"/>
</dbReference>
<keyword evidence="1 4" id="KW-0973">c-di-GMP</keyword>
<dbReference type="GO" id="GO:0009425">
    <property type="term" value="C:bacterial-type flagellum basal body"/>
    <property type="evidence" value="ECO:0007669"/>
    <property type="project" value="UniProtKB-SubCell"/>
</dbReference>
<dbReference type="Proteomes" id="UP000599523">
    <property type="component" value="Unassembled WGS sequence"/>
</dbReference>
<comment type="subcellular location">
    <subcellularLocation>
        <location evidence="4">Bacterial flagellum basal body</location>
    </subcellularLocation>
</comment>
<dbReference type="GO" id="GO:0035438">
    <property type="term" value="F:cyclic-di-GMP binding"/>
    <property type="evidence" value="ECO:0007669"/>
    <property type="project" value="UniProtKB-UniRule"/>
</dbReference>
<name>A0A972F9F4_9RHOO</name>
<dbReference type="InterPro" id="IPR009926">
    <property type="entry name" value="T3SS_YcgR_PilZN"/>
</dbReference>
<comment type="similarity">
    <text evidence="4">Belongs to the YcgR family.</text>
</comment>
<accession>A0A972F9F4</accession>
<dbReference type="InterPro" id="IPR009875">
    <property type="entry name" value="PilZ_domain"/>
</dbReference>
<reference evidence="7" key="1">
    <citation type="submission" date="2019-12" db="EMBL/GenBank/DDBJ databases">
        <title>Comparative genomics gives insights into the taxonomy of the Azoarcus-Aromatoleum group and reveals separate origins of nif in the plant-associated Azoarcus and non-plant-associated Aromatoleum sub-groups.</title>
        <authorList>
            <person name="Lafos M."/>
            <person name="Maluk M."/>
            <person name="Batista M."/>
            <person name="Junghare M."/>
            <person name="Carmona M."/>
            <person name="Faoro H."/>
            <person name="Cruz L.M."/>
            <person name="Battistoni F."/>
            <person name="De Souza E."/>
            <person name="Pedrosa F."/>
            <person name="Chen W.-M."/>
            <person name="Poole P.S."/>
            <person name="Dixon R.A."/>
            <person name="James E.K."/>
        </authorList>
    </citation>
    <scope>NUCLEOTIDE SEQUENCE</scope>
    <source>
        <strain evidence="7">NSC3</strain>
    </source>
</reference>
<dbReference type="RefSeq" id="WP_168988943.1">
    <property type="nucleotide sequence ID" value="NZ_CAWPHM010000007.1"/>
</dbReference>
<evidence type="ECO:0000256" key="3">
    <source>
        <dbReference type="ARBA" id="ARBA00023143"/>
    </source>
</evidence>